<comment type="caution">
    <text evidence="1">The sequence shown here is derived from an EMBL/GenBank/DDBJ whole genome shotgun (WGS) entry which is preliminary data.</text>
</comment>
<sequence length="40" mass="4639">MHEGPALKKLESIYRIHGDYLRTNKPLITTLLKIETDNIC</sequence>
<proteinExistence type="predicted"/>
<organism evidence="1 2">
    <name type="scientific">Lactobacillus amylolyticus DSM 11664</name>
    <dbReference type="NCBI Taxonomy" id="585524"/>
    <lineage>
        <taxon>Bacteria</taxon>
        <taxon>Bacillati</taxon>
        <taxon>Bacillota</taxon>
        <taxon>Bacilli</taxon>
        <taxon>Lactobacillales</taxon>
        <taxon>Lactobacillaceae</taxon>
        <taxon>Lactobacillus</taxon>
    </lineage>
</organism>
<reference evidence="1 2" key="1">
    <citation type="submission" date="2010-04" db="EMBL/GenBank/DDBJ databases">
        <authorList>
            <person name="Muzny D."/>
            <person name="Qin X."/>
            <person name="Deng J."/>
            <person name="Jiang H."/>
            <person name="Liu Y."/>
            <person name="Qu J."/>
            <person name="Song X.-Z."/>
            <person name="Zhang L."/>
            <person name="Thornton R."/>
            <person name="Coyle M."/>
            <person name="Francisco L."/>
            <person name="Jackson L."/>
            <person name="Javaid M."/>
            <person name="Korchina V."/>
            <person name="Kovar C."/>
            <person name="Mata R."/>
            <person name="Mathew T."/>
            <person name="Ngo R."/>
            <person name="Nguyen L."/>
            <person name="Nguyen N."/>
            <person name="Okwuonu G."/>
            <person name="Ongeri F."/>
            <person name="Pham C."/>
            <person name="Simmons D."/>
            <person name="Wilczek-Boney K."/>
            <person name="Hale W."/>
            <person name="Jakkamsetti A."/>
            <person name="Pham P."/>
            <person name="Ruth R."/>
            <person name="San Lucas F."/>
            <person name="Warren J."/>
            <person name="Zhang J."/>
            <person name="Zhao Z."/>
            <person name="Zhou C."/>
            <person name="Zhu D."/>
            <person name="Lee S."/>
            <person name="Bess C."/>
            <person name="Blankenburg K."/>
            <person name="Forbes L."/>
            <person name="Fu Q."/>
            <person name="Gubbala S."/>
            <person name="Hirani K."/>
            <person name="Jayaseelan J.C."/>
            <person name="Lara F."/>
            <person name="Munidasa M."/>
            <person name="Palculict T."/>
            <person name="Patil S."/>
            <person name="Pu L.-L."/>
            <person name="Saada N."/>
            <person name="Tang L."/>
            <person name="Weissenberger G."/>
            <person name="Zhu Y."/>
            <person name="Hemphill L."/>
            <person name="Shang Y."/>
            <person name="Youmans B."/>
            <person name="Ayvaz T."/>
            <person name="Ross M."/>
            <person name="Santibanez J."/>
            <person name="Aqrawi P."/>
            <person name="Gross S."/>
            <person name="Joshi V."/>
            <person name="Fowler G."/>
            <person name="Nazareth L."/>
            <person name="Reid J."/>
            <person name="Worley K."/>
            <person name="Petrosino J."/>
            <person name="Highlander S."/>
            <person name="Gibbs R."/>
        </authorList>
    </citation>
    <scope>NUCLEOTIDE SEQUENCE [LARGE SCALE GENOMIC DNA]</scope>
    <source>
        <strain evidence="1 2">DSM 11664</strain>
    </source>
</reference>
<dbReference type="EMBL" id="ADNY01000041">
    <property type="protein sequence ID" value="EFG55283.1"/>
    <property type="molecule type" value="Genomic_DNA"/>
</dbReference>
<gene>
    <name evidence="1" type="ORF">HMPREF0493_1083</name>
</gene>
<dbReference type="Proteomes" id="UP000004069">
    <property type="component" value="Unassembled WGS sequence"/>
</dbReference>
<protein>
    <submittedName>
        <fullName evidence="1">Uncharacterized protein</fullName>
    </submittedName>
</protein>
<keyword evidence="2" id="KW-1185">Reference proteome</keyword>
<name>D4YU72_9LACO</name>
<dbReference type="AlphaFoldDB" id="D4YU72"/>
<accession>D4YU72</accession>
<evidence type="ECO:0000313" key="2">
    <source>
        <dbReference type="Proteomes" id="UP000004069"/>
    </source>
</evidence>
<evidence type="ECO:0000313" key="1">
    <source>
        <dbReference type="EMBL" id="EFG55283.1"/>
    </source>
</evidence>